<evidence type="ECO:0000313" key="1">
    <source>
        <dbReference type="EMBL" id="ELR70905.1"/>
    </source>
</evidence>
<protein>
    <recommendedName>
        <fullName evidence="3">RES domain-containing protein</fullName>
    </recommendedName>
</protein>
<evidence type="ECO:0000313" key="2">
    <source>
        <dbReference type="Proteomes" id="UP000011135"/>
    </source>
</evidence>
<gene>
    <name evidence="1" type="ORF">C900_03340</name>
</gene>
<comment type="caution">
    <text evidence="1">The sequence shown here is derived from an EMBL/GenBank/DDBJ whole genome shotgun (WGS) entry which is preliminary data.</text>
</comment>
<dbReference type="EMBL" id="AMZN01000048">
    <property type="protein sequence ID" value="ELR70905.1"/>
    <property type="molecule type" value="Genomic_DNA"/>
</dbReference>
<dbReference type="Proteomes" id="UP000011135">
    <property type="component" value="Unassembled WGS sequence"/>
</dbReference>
<sequence length="90" mass="10581">MLTAIIPDDIIPVEVTEKELPKDWDNYPYVEDLKEISLKWLMSQKSVLLKVPSAQSSLEFNYLVNPLHKDIINLKVRSIEDIKFDQRLRL</sequence>
<proteinExistence type="predicted"/>
<reference evidence="1 2" key="1">
    <citation type="submission" date="2012-12" db="EMBL/GenBank/DDBJ databases">
        <title>Genome assembly of Fulvivirga imtechensis AK7.</title>
        <authorList>
            <person name="Nupur N."/>
            <person name="Khatri I."/>
            <person name="Kumar R."/>
            <person name="Subramanian S."/>
            <person name="Pinnaka A."/>
        </authorList>
    </citation>
    <scope>NUCLEOTIDE SEQUENCE [LARGE SCALE GENOMIC DNA]</scope>
    <source>
        <strain evidence="1 2">AK7</strain>
    </source>
</reference>
<evidence type="ECO:0008006" key="3">
    <source>
        <dbReference type="Google" id="ProtNLM"/>
    </source>
</evidence>
<keyword evidence="2" id="KW-1185">Reference proteome</keyword>
<organism evidence="1 2">
    <name type="scientific">Fulvivirga imtechensis AK7</name>
    <dbReference type="NCBI Taxonomy" id="1237149"/>
    <lineage>
        <taxon>Bacteria</taxon>
        <taxon>Pseudomonadati</taxon>
        <taxon>Bacteroidota</taxon>
        <taxon>Cytophagia</taxon>
        <taxon>Cytophagales</taxon>
        <taxon>Fulvivirgaceae</taxon>
        <taxon>Fulvivirga</taxon>
    </lineage>
</organism>
<accession>L8JPY8</accession>
<dbReference type="eggNOG" id="COG5654">
    <property type="taxonomic scope" value="Bacteria"/>
</dbReference>
<dbReference type="AlphaFoldDB" id="L8JPY8"/>
<dbReference type="STRING" id="1237149.C900_03340"/>
<name>L8JPY8_9BACT</name>